<dbReference type="PRINTS" id="PR00996">
    <property type="entry name" value="CHERMTFRASE"/>
</dbReference>
<dbReference type="SMART" id="SM00138">
    <property type="entry name" value="MeTrc"/>
    <property type="match status" value="1"/>
</dbReference>
<evidence type="ECO:0000259" key="4">
    <source>
        <dbReference type="PROSITE" id="PS50123"/>
    </source>
</evidence>
<dbReference type="SUPFAM" id="SSF53335">
    <property type="entry name" value="S-adenosyl-L-methionine-dependent methyltransferases"/>
    <property type="match status" value="1"/>
</dbReference>
<evidence type="ECO:0000313" key="6">
    <source>
        <dbReference type="Proteomes" id="UP000635726"/>
    </source>
</evidence>
<protein>
    <recommendedName>
        <fullName evidence="4">CheR-type methyltransferase domain-containing protein</fullName>
    </recommendedName>
</protein>
<dbReference type="AlphaFoldDB" id="A0A917PGP7"/>
<dbReference type="Gene3D" id="3.40.50.150">
    <property type="entry name" value="Vaccinia Virus protein VP39"/>
    <property type="match status" value="1"/>
</dbReference>
<organism evidence="5 6">
    <name type="scientific">Deinococcus aquiradiocola</name>
    <dbReference type="NCBI Taxonomy" id="393059"/>
    <lineage>
        <taxon>Bacteria</taxon>
        <taxon>Thermotogati</taxon>
        <taxon>Deinococcota</taxon>
        <taxon>Deinococci</taxon>
        <taxon>Deinococcales</taxon>
        <taxon>Deinococcaceae</taxon>
        <taxon>Deinococcus</taxon>
    </lineage>
</organism>
<gene>
    <name evidence="5" type="ORF">GCM10008939_20330</name>
</gene>
<proteinExistence type="predicted"/>
<keyword evidence="1" id="KW-0489">Methyltransferase</keyword>
<dbReference type="InterPro" id="IPR000780">
    <property type="entry name" value="CheR_MeTrfase"/>
</dbReference>
<dbReference type="PANTHER" id="PTHR24422">
    <property type="entry name" value="CHEMOTAXIS PROTEIN METHYLTRANSFERASE"/>
    <property type="match status" value="1"/>
</dbReference>
<evidence type="ECO:0000313" key="5">
    <source>
        <dbReference type="EMBL" id="GGJ76091.1"/>
    </source>
</evidence>
<evidence type="ECO:0000256" key="2">
    <source>
        <dbReference type="ARBA" id="ARBA00022679"/>
    </source>
</evidence>
<dbReference type="InterPro" id="IPR050903">
    <property type="entry name" value="Bact_Chemotaxis_MeTrfase"/>
</dbReference>
<dbReference type="InterPro" id="IPR022642">
    <property type="entry name" value="CheR_C"/>
</dbReference>
<feature type="domain" description="CheR-type methyltransferase" evidence="4">
    <location>
        <begin position="51"/>
        <end position="235"/>
    </location>
</feature>
<dbReference type="GO" id="GO:0032259">
    <property type="term" value="P:methylation"/>
    <property type="evidence" value="ECO:0007669"/>
    <property type="project" value="UniProtKB-KW"/>
</dbReference>
<comment type="caution">
    <text evidence="5">The sequence shown here is derived from an EMBL/GenBank/DDBJ whole genome shotgun (WGS) entry which is preliminary data.</text>
</comment>
<dbReference type="EMBL" id="BMOE01000006">
    <property type="protein sequence ID" value="GGJ76091.1"/>
    <property type="molecule type" value="Genomic_DNA"/>
</dbReference>
<sequence length="365" mass="39368">MTAAPHPDPAVVGLQRLVEGVSGLRWNPAQLPGALERLSPLLAAHGGLPGLLSTARAQPRVAEQVAAAFTVGETWFMRIREQLLALPDLVPRPSGGVVRAWSAGCSTGEEAYALAAVFQERGVPVEVWGSDLRADAVLSAQRGEYGRWSFRGVDDALRDRHFERCGEAFRARPALRQAARFLVHNLQDPAPMTGLSVVSCRNVTIYLQPEAVQRVYARLVAALVPGGVLLLAPSDPRPDAALGLELVPLPGASAFRRPAARPEVPRMERPVTPARPVPFTPVPAVPAGPPVDAFAEVRRRAYERPEDPDAQLALALALLDAGQPDRAARTLKFVQTLLDRPDLPEWTLARGQAALAAARQRLERP</sequence>
<keyword evidence="3" id="KW-0949">S-adenosyl-L-methionine</keyword>
<accession>A0A917PGP7</accession>
<dbReference type="Proteomes" id="UP000635726">
    <property type="component" value="Unassembled WGS sequence"/>
</dbReference>
<dbReference type="PANTHER" id="PTHR24422:SF19">
    <property type="entry name" value="CHEMOTAXIS PROTEIN METHYLTRANSFERASE"/>
    <property type="match status" value="1"/>
</dbReference>
<dbReference type="InterPro" id="IPR029063">
    <property type="entry name" value="SAM-dependent_MTases_sf"/>
</dbReference>
<dbReference type="GO" id="GO:0008757">
    <property type="term" value="F:S-adenosylmethionine-dependent methyltransferase activity"/>
    <property type="evidence" value="ECO:0007669"/>
    <property type="project" value="InterPro"/>
</dbReference>
<keyword evidence="6" id="KW-1185">Reference proteome</keyword>
<evidence type="ECO:0000256" key="1">
    <source>
        <dbReference type="ARBA" id="ARBA00022603"/>
    </source>
</evidence>
<reference evidence="5" key="1">
    <citation type="journal article" date="2014" name="Int. J. Syst. Evol. Microbiol.">
        <title>Complete genome sequence of Corynebacterium casei LMG S-19264T (=DSM 44701T), isolated from a smear-ripened cheese.</title>
        <authorList>
            <consortium name="US DOE Joint Genome Institute (JGI-PGF)"/>
            <person name="Walter F."/>
            <person name="Albersmeier A."/>
            <person name="Kalinowski J."/>
            <person name="Ruckert C."/>
        </authorList>
    </citation>
    <scope>NUCLEOTIDE SEQUENCE</scope>
    <source>
        <strain evidence="5">JCM 14371</strain>
    </source>
</reference>
<dbReference type="Pfam" id="PF01739">
    <property type="entry name" value="CheR"/>
    <property type="match status" value="1"/>
</dbReference>
<dbReference type="PROSITE" id="PS50123">
    <property type="entry name" value="CHER"/>
    <property type="match status" value="1"/>
</dbReference>
<reference evidence="5" key="2">
    <citation type="submission" date="2020-09" db="EMBL/GenBank/DDBJ databases">
        <authorList>
            <person name="Sun Q."/>
            <person name="Ohkuma M."/>
        </authorList>
    </citation>
    <scope>NUCLEOTIDE SEQUENCE</scope>
    <source>
        <strain evidence="5">JCM 14371</strain>
    </source>
</reference>
<keyword evidence="2" id="KW-0808">Transferase</keyword>
<name>A0A917PGP7_9DEIO</name>
<evidence type="ECO:0000256" key="3">
    <source>
        <dbReference type="ARBA" id="ARBA00022691"/>
    </source>
</evidence>
<dbReference type="RefSeq" id="WP_188963085.1">
    <property type="nucleotide sequence ID" value="NZ_BMOE01000006.1"/>
</dbReference>